<dbReference type="Gene3D" id="3.40.50.12580">
    <property type="match status" value="1"/>
</dbReference>
<dbReference type="EMBL" id="JANCLT010000003">
    <property type="protein sequence ID" value="MCP8968416.1"/>
    <property type="molecule type" value="Genomic_DNA"/>
</dbReference>
<protein>
    <submittedName>
        <fullName evidence="7">CDP-glycerol glycerophosphotransferase family protein</fullName>
    </submittedName>
</protein>
<dbReference type="PANTHER" id="PTHR37316:SF1">
    <property type="entry name" value="TEICHOIC ACID GLYCEROL-PHOSPHATE PRIMASE"/>
    <property type="match status" value="1"/>
</dbReference>
<dbReference type="Proteomes" id="UP001156102">
    <property type="component" value="Unassembled WGS sequence"/>
</dbReference>
<dbReference type="Gene3D" id="3.40.50.11820">
    <property type="match status" value="1"/>
</dbReference>
<dbReference type="SUPFAM" id="SSF53756">
    <property type="entry name" value="UDP-Glycosyltransferase/glycogen phosphorylase"/>
    <property type="match status" value="1"/>
</dbReference>
<evidence type="ECO:0000256" key="4">
    <source>
        <dbReference type="ARBA" id="ARBA00022679"/>
    </source>
</evidence>
<evidence type="ECO:0000256" key="5">
    <source>
        <dbReference type="ARBA" id="ARBA00022944"/>
    </source>
</evidence>
<evidence type="ECO:0000256" key="6">
    <source>
        <dbReference type="ARBA" id="ARBA00023136"/>
    </source>
</evidence>
<organism evidence="7 8">
    <name type="scientific">Ectobacillus ponti</name>
    <dbReference type="NCBI Taxonomy" id="2961894"/>
    <lineage>
        <taxon>Bacteria</taxon>
        <taxon>Bacillati</taxon>
        <taxon>Bacillota</taxon>
        <taxon>Bacilli</taxon>
        <taxon>Bacillales</taxon>
        <taxon>Bacillaceae</taxon>
        <taxon>Ectobacillus</taxon>
    </lineage>
</organism>
<dbReference type="GO" id="GO:0005886">
    <property type="term" value="C:plasma membrane"/>
    <property type="evidence" value="ECO:0007669"/>
    <property type="project" value="UniProtKB-SubCell"/>
</dbReference>
<keyword evidence="3" id="KW-1003">Cell membrane</keyword>
<dbReference type="PANTHER" id="PTHR37316">
    <property type="entry name" value="TEICHOIC ACID GLYCEROL-PHOSPHATE PRIMASE"/>
    <property type="match status" value="1"/>
</dbReference>
<dbReference type="InterPro" id="IPR007554">
    <property type="entry name" value="Glycerophosphate_synth"/>
</dbReference>
<gene>
    <name evidence="7" type="ORF">NK662_07650</name>
</gene>
<dbReference type="Pfam" id="PF04464">
    <property type="entry name" value="Glyphos_transf"/>
    <property type="match status" value="1"/>
</dbReference>
<keyword evidence="4" id="KW-0808">Transferase</keyword>
<evidence type="ECO:0000256" key="1">
    <source>
        <dbReference type="ARBA" id="ARBA00004202"/>
    </source>
</evidence>
<dbReference type="InterPro" id="IPR043148">
    <property type="entry name" value="TagF_C"/>
</dbReference>
<keyword evidence="6" id="KW-0472">Membrane</keyword>
<evidence type="ECO:0000256" key="3">
    <source>
        <dbReference type="ARBA" id="ARBA00022475"/>
    </source>
</evidence>
<name>A0AA41XAE9_9BACI</name>
<evidence type="ECO:0000313" key="8">
    <source>
        <dbReference type="Proteomes" id="UP001156102"/>
    </source>
</evidence>
<comment type="subcellular location">
    <subcellularLocation>
        <location evidence="1">Cell membrane</location>
        <topology evidence="1">Peripheral membrane protein</topology>
    </subcellularLocation>
</comment>
<dbReference type="InterPro" id="IPR051612">
    <property type="entry name" value="Teichoic_Acid_Biosynth"/>
</dbReference>
<keyword evidence="8" id="KW-1185">Reference proteome</keyword>
<dbReference type="GO" id="GO:0047355">
    <property type="term" value="F:CDP-glycerol glycerophosphotransferase activity"/>
    <property type="evidence" value="ECO:0007669"/>
    <property type="project" value="InterPro"/>
</dbReference>
<dbReference type="GO" id="GO:0019350">
    <property type="term" value="P:teichoic acid biosynthetic process"/>
    <property type="evidence" value="ECO:0007669"/>
    <property type="project" value="UniProtKB-KW"/>
</dbReference>
<comment type="similarity">
    <text evidence="2">Belongs to the CDP-glycerol glycerophosphotransferase family.</text>
</comment>
<sequence>MYIYDELRRQDESCQVIFLYKRTCKYRLPQDYRTRAYEFESLHLLHTLKSIYHLATSRHVVIDNYFGFLAAVKFREGVQCTQLWHAGGAIKQFGLLAPSARSRSKRAQRRFQKVYNNFHRVVVSSEAMARVYSSAFSLPMERMLPLGMPRTDLFFQPDKQARIIRQLYDDNPGLRHKKVLLYAPTFREQELDSFSLQLDVDLLYKHLREEYALIVKLHPAILQATDLPEKYPGFVYDYSGYPHINDLLLVTDILITDYSSVPFEFCLLKRPMIFFAYDLGPYTEKGGMMADYASQVPGPIAFTTEELLQHIQQQTFQQEQIEQFSLMWNQYTAGEASKLFVEQVLKQMPAGHSTAWGQRMQMLRKQRERAE</sequence>
<reference evidence="7" key="1">
    <citation type="submission" date="2022-07" db="EMBL/GenBank/DDBJ databases">
        <authorList>
            <person name="Li W.-J."/>
            <person name="Deng Q.-Q."/>
        </authorList>
    </citation>
    <scope>NUCLEOTIDE SEQUENCE</scope>
    <source>
        <strain evidence="7">SYSU M60031</strain>
    </source>
</reference>
<evidence type="ECO:0000256" key="2">
    <source>
        <dbReference type="ARBA" id="ARBA00010488"/>
    </source>
</evidence>
<proteinExistence type="inferred from homology"/>
<comment type="caution">
    <text evidence="7">The sequence shown here is derived from an EMBL/GenBank/DDBJ whole genome shotgun (WGS) entry which is preliminary data.</text>
</comment>
<dbReference type="InterPro" id="IPR043149">
    <property type="entry name" value="TagF_N"/>
</dbReference>
<keyword evidence="5" id="KW-0777">Teichoic acid biosynthesis</keyword>
<evidence type="ECO:0000313" key="7">
    <source>
        <dbReference type="EMBL" id="MCP8968416.1"/>
    </source>
</evidence>
<accession>A0AA41XAE9</accession>
<dbReference type="AlphaFoldDB" id="A0AA41XAE9"/>